<accession>A0A9P5X3B4</accession>
<dbReference type="Proteomes" id="UP000807342">
    <property type="component" value="Unassembled WGS sequence"/>
</dbReference>
<comment type="caution">
    <text evidence="2">The sequence shown here is derived from an EMBL/GenBank/DDBJ whole genome shotgun (WGS) entry which is preliminary data.</text>
</comment>
<name>A0A9P5X3B4_9AGAR</name>
<feature type="compositionally biased region" description="Polar residues" evidence="1">
    <location>
        <begin position="77"/>
        <end position="88"/>
    </location>
</feature>
<feature type="compositionally biased region" description="Polar residues" evidence="1">
    <location>
        <begin position="29"/>
        <end position="44"/>
    </location>
</feature>
<sequence>MASEQARSIPNTTNAASQQVQGIVLPGQNDPTSNESVADVNNGTADAVPPPVDSAVPEPVPAPSDASNAAARPPSATPTLLSQPGSQSQTVDPVVLGLFSDAAQAAQPSLAPNAAKPKIPAIIPGFKANPFEIEASGFYGYEASGLILASGLIGSIWLAALQFAMTFEQHLAECPWSLISVTCVYARLMLGPTAIPKNVDCAFENFNYVPYPALSHSACLNALEGKEDFIINALGGISVKGLD</sequence>
<feature type="compositionally biased region" description="Pro residues" evidence="1">
    <location>
        <begin position="48"/>
        <end position="62"/>
    </location>
</feature>
<reference evidence="2" key="1">
    <citation type="submission" date="2020-11" db="EMBL/GenBank/DDBJ databases">
        <authorList>
            <consortium name="DOE Joint Genome Institute"/>
            <person name="Ahrendt S."/>
            <person name="Riley R."/>
            <person name="Andreopoulos W."/>
            <person name="Labutti K."/>
            <person name="Pangilinan J."/>
            <person name="Ruiz-Duenas F.J."/>
            <person name="Barrasa J.M."/>
            <person name="Sanchez-Garcia M."/>
            <person name="Camarero S."/>
            <person name="Miyauchi S."/>
            <person name="Serrano A."/>
            <person name="Linde D."/>
            <person name="Babiker R."/>
            <person name="Drula E."/>
            <person name="Ayuso-Fernandez I."/>
            <person name="Pacheco R."/>
            <person name="Padilla G."/>
            <person name="Ferreira P."/>
            <person name="Barriuso J."/>
            <person name="Kellner H."/>
            <person name="Castanera R."/>
            <person name="Alfaro M."/>
            <person name="Ramirez L."/>
            <person name="Pisabarro A.G."/>
            <person name="Kuo A."/>
            <person name="Tritt A."/>
            <person name="Lipzen A."/>
            <person name="He G."/>
            <person name="Yan M."/>
            <person name="Ng V."/>
            <person name="Cullen D."/>
            <person name="Martin F."/>
            <person name="Rosso M.-N."/>
            <person name="Henrissat B."/>
            <person name="Hibbett D."/>
            <person name="Martinez A.T."/>
            <person name="Grigoriev I.V."/>
        </authorList>
    </citation>
    <scope>NUCLEOTIDE SEQUENCE</scope>
    <source>
        <strain evidence="2">MF-IS2</strain>
    </source>
</reference>
<evidence type="ECO:0000256" key="1">
    <source>
        <dbReference type="SAM" id="MobiDB-lite"/>
    </source>
</evidence>
<dbReference type="EMBL" id="MU151497">
    <property type="protein sequence ID" value="KAF9443265.1"/>
    <property type="molecule type" value="Genomic_DNA"/>
</dbReference>
<feature type="compositionally biased region" description="Polar residues" evidence="1">
    <location>
        <begin position="1"/>
        <end position="21"/>
    </location>
</feature>
<dbReference type="OrthoDB" id="3265128at2759"/>
<evidence type="ECO:0000313" key="2">
    <source>
        <dbReference type="EMBL" id="KAF9443265.1"/>
    </source>
</evidence>
<gene>
    <name evidence="2" type="ORF">P691DRAFT_843373</name>
</gene>
<organism evidence="2 3">
    <name type="scientific">Macrolepiota fuliginosa MF-IS2</name>
    <dbReference type="NCBI Taxonomy" id="1400762"/>
    <lineage>
        <taxon>Eukaryota</taxon>
        <taxon>Fungi</taxon>
        <taxon>Dikarya</taxon>
        <taxon>Basidiomycota</taxon>
        <taxon>Agaricomycotina</taxon>
        <taxon>Agaricomycetes</taxon>
        <taxon>Agaricomycetidae</taxon>
        <taxon>Agaricales</taxon>
        <taxon>Agaricineae</taxon>
        <taxon>Agaricaceae</taxon>
        <taxon>Macrolepiota</taxon>
    </lineage>
</organism>
<evidence type="ECO:0000313" key="3">
    <source>
        <dbReference type="Proteomes" id="UP000807342"/>
    </source>
</evidence>
<keyword evidence="3" id="KW-1185">Reference proteome</keyword>
<protein>
    <submittedName>
        <fullName evidence="2">Uncharacterized protein</fullName>
    </submittedName>
</protein>
<dbReference type="AlphaFoldDB" id="A0A9P5X3B4"/>
<proteinExistence type="predicted"/>
<feature type="region of interest" description="Disordered" evidence="1">
    <location>
        <begin position="1"/>
        <end position="88"/>
    </location>
</feature>